<evidence type="ECO:0000313" key="2">
    <source>
        <dbReference type="EMBL" id="GFG65783.1"/>
    </source>
</evidence>
<dbReference type="EMBL" id="CP065047">
    <property type="protein sequence ID" value="QPI37893.1"/>
    <property type="molecule type" value="Genomic_DNA"/>
</dbReference>
<dbReference type="KEGG" id="mku:I2456_27245"/>
<evidence type="ECO:0000313" key="5">
    <source>
        <dbReference type="Proteomes" id="UP000663583"/>
    </source>
</evidence>
<reference evidence="3" key="3">
    <citation type="submission" date="2020-11" db="EMBL/GenBank/DDBJ databases">
        <title>Intraspecies plasmid and genomic variation of Mycobacterium kubicae revealed by the complete genome sequences of two clinical isolates.</title>
        <authorList>
            <person name="Hendrix J.R."/>
            <person name="Epperson L.E."/>
            <person name="Honda J.R."/>
            <person name="Strong M."/>
        </authorList>
    </citation>
    <scope>NUCLEOTIDE SEQUENCE</scope>
    <source>
        <strain evidence="3">JCM 13573</strain>
    </source>
</reference>
<accession>A0AAX1J8Q2</accession>
<protein>
    <submittedName>
        <fullName evidence="3">Uncharacterized protein</fullName>
    </submittedName>
</protein>
<evidence type="ECO:0000256" key="1">
    <source>
        <dbReference type="SAM" id="MobiDB-lite"/>
    </source>
</evidence>
<dbReference type="AlphaFoldDB" id="A0AAX1J8Q2"/>
<feature type="compositionally biased region" description="Basic and acidic residues" evidence="1">
    <location>
        <begin position="14"/>
        <end position="24"/>
    </location>
</feature>
<dbReference type="Proteomes" id="UP000663583">
    <property type="component" value="Chromosome"/>
</dbReference>
<dbReference type="Proteomes" id="UP000465306">
    <property type="component" value="Unassembled WGS sequence"/>
</dbReference>
<evidence type="ECO:0000313" key="4">
    <source>
        <dbReference type="Proteomes" id="UP000465306"/>
    </source>
</evidence>
<organism evidence="3 5">
    <name type="scientific">Mycobacterium kubicae</name>
    <dbReference type="NCBI Taxonomy" id="120959"/>
    <lineage>
        <taxon>Bacteria</taxon>
        <taxon>Bacillati</taxon>
        <taxon>Actinomycetota</taxon>
        <taxon>Actinomycetes</taxon>
        <taxon>Mycobacteriales</taxon>
        <taxon>Mycobacteriaceae</taxon>
        <taxon>Mycobacterium</taxon>
        <taxon>Mycobacterium simiae complex</taxon>
    </lineage>
</organism>
<proteinExistence type="predicted"/>
<dbReference type="RefSeq" id="WP_139823248.1">
    <property type="nucleotide sequence ID" value="NZ_BLKU01000005.1"/>
</dbReference>
<sequence length="80" mass="8598">MSEQTLVRPIWTPEDARQAARDAAGHTSYPAEPCNCESVDCRHAYMGVPAGDVRVMYVGRVCDDCAASHLAPYVANGTGQ</sequence>
<evidence type="ECO:0000313" key="3">
    <source>
        <dbReference type="EMBL" id="QPI37893.1"/>
    </source>
</evidence>
<feature type="region of interest" description="Disordered" evidence="1">
    <location>
        <begin position="1"/>
        <end position="29"/>
    </location>
</feature>
<reference evidence="2" key="2">
    <citation type="submission" date="2020-02" db="EMBL/GenBank/DDBJ databases">
        <authorList>
            <person name="Matsumoto Y."/>
            <person name="Kinjo T."/>
            <person name="Motooka D."/>
            <person name="Nabeya D."/>
            <person name="Jung N."/>
            <person name="Uechi K."/>
            <person name="Horii T."/>
            <person name="Iida T."/>
            <person name="Fujita J."/>
            <person name="Nakamura S."/>
        </authorList>
    </citation>
    <scope>NUCLEOTIDE SEQUENCE</scope>
    <source>
        <strain evidence="2">JCM 13573</strain>
    </source>
</reference>
<reference evidence="2 4" key="1">
    <citation type="journal article" date="2019" name="Emerg. Microbes Infect.">
        <title>Comprehensive subspecies identification of 175 nontuberculous mycobacteria species based on 7547 genomic profiles.</title>
        <authorList>
            <person name="Matsumoto Y."/>
            <person name="Kinjo T."/>
            <person name="Motooka D."/>
            <person name="Nabeya D."/>
            <person name="Jung N."/>
            <person name="Uechi K."/>
            <person name="Horii T."/>
            <person name="Iida T."/>
            <person name="Fujita J."/>
            <person name="Nakamura S."/>
        </authorList>
    </citation>
    <scope>NUCLEOTIDE SEQUENCE [LARGE SCALE GENOMIC DNA]</scope>
    <source>
        <strain evidence="2 4">JCM 13573</strain>
    </source>
</reference>
<keyword evidence="4" id="KW-1185">Reference proteome</keyword>
<name>A0AAX1J8Q2_9MYCO</name>
<dbReference type="EMBL" id="BLKU01000005">
    <property type="protein sequence ID" value="GFG65783.1"/>
    <property type="molecule type" value="Genomic_DNA"/>
</dbReference>
<gene>
    <name evidence="3" type="ORF">I2456_27245</name>
    <name evidence="2" type="ORF">MKUB_32730</name>
</gene>